<dbReference type="RefSeq" id="WP_013567289.1">
    <property type="nucleotide sequence ID" value="NC_014963.1"/>
</dbReference>
<accession>E8V5M2</accession>
<dbReference type="PANTHER" id="PTHR33908">
    <property type="entry name" value="MANNOSYLTRANSFERASE YKCB-RELATED"/>
    <property type="match status" value="1"/>
</dbReference>
<dbReference type="STRING" id="401053.AciPR4_0723"/>
<keyword evidence="3" id="KW-0328">Glycosyltransferase</keyword>
<evidence type="ECO:0000259" key="9">
    <source>
        <dbReference type="Pfam" id="PF13231"/>
    </source>
</evidence>
<evidence type="ECO:0000256" key="1">
    <source>
        <dbReference type="ARBA" id="ARBA00004651"/>
    </source>
</evidence>
<comment type="subcellular location">
    <subcellularLocation>
        <location evidence="1">Cell membrane</location>
        <topology evidence="1">Multi-pass membrane protein</topology>
    </subcellularLocation>
</comment>
<evidence type="ECO:0000256" key="5">
    <source>
        <dbReference type="ARBA" id="ARBA00022692"/>
    </source>
</evidence>
<reference evidence="10 11" key="1">
    <citation type="journal article" date="2012" name="Stand. Genomic Sci.">
        <title>Complete genome sequence of Terriglobus saanensis type strain SP1PR4(T), an Acidobacteria from tundra soil.</title>
        <authorList>
            <person name="Rawat S.R."/>
            <person name="Mannisto M.K."/>
            <person name="Starovoytov V."/>
            <person name="Goodwin L."/>
            <person name="Nolan M."/>
            <person name="Hauser L."/>
            <person name="Land M."/>
            <person name="Davenport K.W."/>
            <person name="Woyke T."/>
            <person name="Haggblom M.M."/>
        </authorList>
    </citation>
    <scope>NUCLEOTIDE SEQUENCE</scope>
    <source>
        <strain evidence="11">ATCC BAA-1853 / DSM 23119 / SP1PR4</strain>
    </source>
</reference>
<keyword evidence="2" id="KW-1003">Cell membrane</keyword>
<dbReference type="KEGG" id="tsa:AciPR4_0723"/>
<keyword evidence="6 8" id="KW-1133">Transmembrane helix</keyword>
<dbReference type="Pfam" id="PF13231">
    <property type="entry name" value="PMT_2"/>
    <property type="match status" value="1"/>
</dbReference>
<keyword evidence="4" id="KW-0808">Transferase</keyword>
<dbReference type="eggNOG" id="COG1807">
    <property type="taxonomic scope" value="Bacteria"/>
</dbReference>
<feature type="transmembrane region" description="Helical" evidence="8">
    <location>
        <begin position="312"/>
        <end position="331"/>
    </location>
</feature>
<evidence type="ECO:0000256" key="6">
    <source>
        <dbReference type="ARBA" id="ARBA00022989"/>
    </source>
</evidence>
<feature type="transmembrane region" description="Helical" evidence="8">
    <location>
        <begin position="21"/>
        <end position="40"/>
    </location>
</feature>
<evidence type="ECO:0000256" key="2">
    <source>
        <dbReference type="ARBA" id="ARBA00022475"/>
    </source>
</evidence>
<dbReference type="GO" id="GO:0005886">
    <property type="term" value="C:plasma membrane"/>
    <property type="evidence" value="ECO:0007669"/>
    <property type="project" value="UniProtKB-SubCell"/>
</dbReference>
<feature type="transmembrane region" description="Helical" evidence="8">
    <location>
        <begin position="144"/>
        <end position="163"/>
    </location>
</feature>
<keyword evidence="7 8" id="KW-0472">Membrane</keyword>
<keyword evidence="5 8" id="KW-0812">Transmembrane</keyword>
<dbReference type="GO" id="GO:0016763">
    <property type="term" value="F:pentosyltransferase activity"/>
    <property type="evidence" value="ECO:0007669"/>
    <property type="project" value="TreeGrafter"/>
</dbReference>
<dbReference type="InterPro" id="IPR050297">
    <property type="entry name" value="LipidA_mod_glycosyltrf_83"/>
</dbReference>
<evidence type="ECO:0000256" key="7">
    <source>
        <dbReference type="ARBA" id="ARBA00023136"/>
    </source>
</evidence>
<evidence type="ECO:0000313" key="10">
    <source>
        <dbReference type="EMBL" id="ADV81556.1"/>
    </source>
</evidence>
<feature type="domain" description="Glycosyltransferase RgtA/B/C/D-like" evidence="9">
    <location>
        <begin position="75"/>
        <end position="233"/>
    </location>
</feature>
<evidence type="ECO:0000313" key="11">
    <source>
        <dbReference type="Proteomes" id="UP000006844"/>
    </source>
</evidence>
<name>E8V5M2_TERSS</name>
<gene>
    <name evidence="10" type="ordered locus">AciPR4_0723</name>
</gene>
<evidence type="ECO:0000256" key="4">
    <source>
        <dbReference type="ARBA" id="ARBA00022679"/>
    </source>
</evidence>
<proteinExistence type="predicted"/>
<dbReference type="InterPro" id="IPR038731">
    <property type="entry name" value="RgtA/B/C-like"/>
</dbReference>
<evidence type="ECO:0000256" key="8">
    <source>
        <dbReference type="SAM" id="Phobius"/>
    </source>
</evidence>
<dbReference type="PANTHER" id="PTHR33908:SF11">
    <property type="entry name" value="MEMBRANE PROTEIN"/>
    <property type="match status" value="1"/>
</dbReference>
<dbReference type="AlphaFoldDB" id="E8V5M2"/>
<evidence type="ECO:0000256" key="3">
    <source>
        <dbReference type="ARBA" id="ARBA00022676"/>
    </source>
</evidence>
<feature type="transmembrane region" description="Helical" evidence="8">
    <location>
        <begin position="92"/>
        <end position="112"/>
    </location>
</feature>
<dbReference type="Proteomes" id="UP000006844">
    <property type="component" value="Chromosome"/>
</dbReference>
<feature type="transmembrane region" description="Helical" evidence="8">
    <location>
        <begin position="272"/>
        <end position="292"/>
    </location>
</feature>
<feature type="transmembrane region" description="Helical" evidence="8">
    <location>
        <begin position="119"/>
        <end position="138"/>
    </location>
</feature>
<dbReference type="GO" id="GO:0009103">
    <property type="term" value="P:lipopolysaccharide biosynthetic process"/>
    <property type="evidence" value="ECO:0007669"/>
    <property type="project" value="UniProtKB-ARBA"/>
</dbReference>
<protein>
    <recommendedName>
        <fullName evidence="9">Glycosyltransferase RgtA/B/C/D-like domain-containing protein</fullName>
    </recommendedName>
</protein>
<keyword evidence="11" id="KW-1185">Reference proteome</keyword>
<dbReference type="EMBL" id="CP002467">
    <property type="protein sequence ID" value="ADV81556.1"/>
    <property type="molecule type" value="Genomic_DNA"/>
</dbReference>
<feature type="transmembrane region" description="Helical" evidence="8">
    <location>
        <begin position="217"/>
        <end position="236"/>
    </location>
</feature>
<dbReference type="HOGENOM" id="CLU_479539_0_0_0"/>
<sequence length="534" mass="61009">MLRKRLQSARNGEKQLAALPLWMLYPPIFVAVYILHFTLLRLPYFWDEGGYYIPAAWDFFRFGTVLPVSTMRNAHPPLPSILLAAWWKIAGFHIYSTRLFVCLIAALALLAVYRLGRILADEAVAATVTVLTAIYPIWFAQSSLAHADIFAAAATLWALTLYFTQKRKYARPLCLLLFTLSVMAKETAIVTPAALSAYELFLAWRNRRNSLIRREHLQIFAWISSTVFPLIAWYIFHRLKTGFTFGNPEYLRYNATANMSVHRILLSLWHRLVHLTFHMNLWVVTLCTAAVLLLPPLRTRNGEDRTTLSQHALWAIAFIGVANWIAFSILGGALLTRYLLPIYPLLLLICVSLWRQRFAQWPLIATVALAGFAVACEVNPNYPYAPEDNLAYRDMIELHQQAISVVAHRWPQATILTAWPVGADLIRPELGYVRIPLRMTPLENFSAQEIVKAMGEQDRFDTAIVFSTKYLPPGTSSTTNMPNDTKYFDFHDDMPPQEIARLLHGDVVWQADRKGEWAAVLRFPRTMDAHLRLP</sequence>
<organism evidence="10 11">
    <name type="scientific">Terriglobus saanensis (strain ATCC BAA-1853 / DSM 23119 / SP1PR4)</name>
    <dbReference type="NCBI Taxonomy" id="401053"/>
    <lineage>
        <taxon>Bacteria</taxon>
        <taxon>Pseudomonadati</taxon>
        <taxon>Acidobacteriota</taxon>
        <taxon>Terriglobia</taxon>
        <taxon>Terriglobales</taxon>
        <taxon>Acidobacteriaceae</taxon>
        <taxon>Terriglobus</taxon>
    </lineage>
</organism>